<dbReference type="Proteomes" id="UP000320766">
    <property type="component" value="Unassembled WGS sequence"/>
</dbReference>
<keyword evidence="2" id="KW-0489">Methyltransferase</keyword>
<evidence type="ECO:0000259" key="1">
    <source>
        <dbReference type="Pfam" id="PF08241"/>
    </source>
</evidence>
<reference evidence="2 3" key="1">
    <citation type="journal article" date="2019" name="Nat. Microbiol.">
        <title>Wide diversity of methane and short-chain alkane metabolisms in uncultured archaea.</title>
        <authorList>
            <person name="Borrel G."/>
            <person name="Adam P.S."/>
            <person name="McKay L.J."/>
            <person name="Chen L.X."/>
            <person name="Sierra-Garcia I.N."/>
            <person name="Sieber C.M."/>
            <person name="Letourneur Q."/>
            <person name="Ghozlane A."/>
            <person name="Andersen G.L."/>
            <person name="Li W.J."/>
            <person name="Hallam S.J."/>
            <person name="Muyzer G."/>
            <person name="de Oliveira V.M."/>
            <person name="Inskeep W.P."/>
            <person name="Banfield J.F."/>
            <person name="Gribaldo S."/>
        </authorList>
    </citation>
    <scope>NUCLEOTIDE SEQUENCE [LARGE SCALE GENOMIC DNA]</scope>
    <source>
        <strain evidence="2">NM1b</strain>
    </source>
</reference>
<accession>A0A520KX85</accession>
<dbReference type="EMBL" id="RXIL01000059">
    <property type="protein sequence ID" value="RZN70278.1"/>
    <property type="molecule type" value="Genomic_DNA"/>
</dbReference>
<gene>
    <name evidence="2" type="ORF">EF807_03500</name>
</gene>
<dbReference type="CDD" id="cd02440">
    <property type="entry name" value="AdoMet_MTases"/>
    <property type="match status" value="1"/>
</dbReference>
<dbReference type="InterPro" id="IPR013216">
    <property type="entry name" value="Methyltransf_11"/>
</dbReference>
<dbReference type="AlphaFoldDB" id="A0A520KX85"/>
<protein>
    <submittedName>
        <fullName evidence="2">Class I SAM-dependent methyltransferase</fullName>
    </submittedName>
</protein>
<name>A0A520KX85_9EURY</name>
<evidence type="ECO:0000313" key="2">
    <source>
        <dbReference type="EMBL" id="RZN70278.1"/>
    </source>
</evidence>
<dbReference type="Gene3D" id="3.40.50.150">
    <property type="entry name" value="Vaccinia Virus protein VP39"/>
    <property type="match status" value="1"/>
</dbReference>
<feature type="domain" description="Methyltransferase type 11" evidence="1">
    <location>
        <begin position="47"/>
        <end position="146"/>
    </location>
</feature>
<organism evidence="2 3">
    <name type="scientific">Candidatus Methanolliviera hydrocarbonicum</name>
    <dbReference type="NCBI Taxonomy" id="2491085"/>
    <lineage>
        <taxon>Archaea</taxon>
        <taxon>Methanobacteriati</taxon>
        <taxon>Methanobacteriota</taxon>
        <taxon>Candidatus Methanoliparia</taxon>
        <taxon>Candidatus Methanoliparales</taxon>
        <taxon>Candidatus Methanollivieraceae</taxon>
        <taxon>Candidatus Methanolliviera</taxon>
    </lineage>
</organism>
<dbReference type="SUPFAM" id="SSF53335">
    <property type="entry name" value="S-adenosyl-L-methionine-dependent methyltransferases"/>
    <property type="match status" value="1"/>
</dbReference>
<keyword evidence="2" id="KW-0808">Transferase</keyword>
<sequence length="196" mass="22589">MKKYKKDFSNKDFADRYIKKHKKLLEKLGYEYAEKLSSIGFEKGKILDSGCGFGGMDIALAKRIPGCEIIGIDLSDTLLDYANSSVSNTTLKNRLKFKKGDVQKIPFEDNTFDVVFSVNMVHWVDDSIAMLNEMKRVLKPNGYLFIKDLRRSWLGIFESEIKSAFSLNEAKKLIRQSELRRGTFSKSILWWNFEGC</sequence>
<comment type="caution">
    <text evidence="2">The sequence shown here is derived from an EMBL/GenBank/DDBJ whole genome shotgun (WGS) entry which is preliminary data.</text>
</comment>
<proteinExistence type="predicted"/>
<evidence type="ECO:0000313" key="3">
    <source>
        <dbReference type="Proteomes" id="UP000320766"/>
    </source>
</evidence>
<dbReference type="GO" id="GO:0008757">
    <property type="term" value="F:S-adenosylmethionine-dependent methyltransferase activity"/>
    <property type="evidence" value="ECO:0007669"/>
    <property type="project" value="InterPro"/>
</dbReference>
<dbReference type="PANTHER" id="PTHR43591">
    <property type="entry name" value="METHYLTRANSFERASE"/>
    <property type="match status" value="1"/>
</dbReference>
<dbReference type="GO" id="GO:0032259">
    <property type="term" value="P:methylation"/>
    <property type="evidence" value="ECO:0007669"/>
    <property type="project" value="UniProtKB-KW"/>
</dbReference>
<dbReference type="InterPro" id="IPR029063">
    <property type="entry name" value="SAM-dependent_MTases_sf"/>
</dbReference>
<dbReference type="Pfam" id="PF08241">
    <property type="entry name" value="Methyltransf_11"/>
    <property type="match status" value="1"/>
</dbReference>